<dbReference type="AlphaFoldDB" id="A0A1I8ML97"/>
<dbReference type="Proteomes" id="UP001652621">
    <property type="component" value="Unplaced"/>
</dbReference>
<dbReference type="GeneID" id="101896585"/>
<dbReference type="VEuPathDB" id="VectorBase:MDOA006123"/>
<reference evidence="4 5" key="2">
    <citation type="submission" date="2025-04" db="UniProtKB">
        <authorList>
            <consortium name="RefSeq"/>
        </authorList>
    </citation>
    <scope>IDENTIFICATION</scope>
    <source>
        <strain evidence="4 5">Aabys</strain>
    </source>
</reference>
<dbReference type="SUPFAM" id="SSF55718">
    <property type="entry name" value="SCP-like"/>
    <property type="match status" value="1"/>
</dbReference>
<name>A0A1I8ML97_MUSDO</name>
<proteinExistence type="predicted"/>
<evidence type="ECO:0000313" key="5">
    <source>
        <dbReference type="RefSeq" id="XP_005185989.1"/>
    </source>
</evidence>
<evidence type="ECO:0000313" key="2">
    <source>
        <dbReference type="EnsemblMetazoa" id="MDOA006123-PB"/>
    </source>
</evidence>
<dbReference type="VEuPathDB" id="VectorBase:MDOMA2_018138"/>
<dbReference type="Gene3D" id="3.30.1050.10">
    <property type="entry name" value="SCP2 sterol-binding domain"/>
    <property type="match status" value="1"/>
</dbReference>
<feature type="domain" description="SCP2" evidence="1">
    <location>
        <begin position="10"/>
        <end position="110"/>
    </location>
</feature>
<dbReference type="InterPro" id="IPR003033">
    <property type="entry name" value="SCP2_sterol-bd_dom"/>
</dbReference>
<reference evidence="2" key="1">
    <citation type="submission" date="2020-05" db="UniProtKB">
        <authorList>
            <consortium name="EnsemblMetazoa"/>
        </authorList>
    </citation>
    <scope>IDENTIFICATION</scope>
    <source>
        <strain evidence="2">Aabys</strain>
    </source>
</reference>
<dbReference type="EnsemblMetazoa" id="MDOA006123-RA">
    <property type="protein sequence ID" value="MDOA006123-PA"/>
    <property type="gene ID" value="MDOA006123"/>
</dbReference>
<dbReference type="PANTHER" id="PTHR10094">
    <property type="entry name" value="STEROL CARRIER PROTEIN 2 SCP-2 FAMILY PROTEIN"/>
    <property type="match status" value="1"/>
</dbReference>
<dbReference type="PANTHER" id="PTHR10094:SF25">
    <property type="entry name" value="SCP2 STEROL-BINDING DOMAIN-CONTAINING PROTEIN 1"/>
    <property type="match status" value="1"/>
</dbReference>
<keyword evidence="3" id="KW-1185">Reference proteome</keyword>
<dbReference type="RefSeq" id="XP_005185988.1">
    <property type="nucleotide sequence ID" value="XM_005185931.3"/>
</dbReference>
<evidence type="ECO:0000313" key="3">
    <source>
        <dbReference type="Proteomes" id="UP001652621"/>
    </source>
</evidence>
<evidence type="ECO:0000259" key="1">
    <source>
        <dbReference type="Pfam" id="PF02036"/>
    </source>
</evidence>
<evidence type="ECO:0000313" key="4">
    <source>
        <dbReference type="RefSeq" id="XP_005185988.1"/>
    </source>
</evidence>
<protein>
    <submittedName>
        <fullName evidence="4 5">Peroxisomal multifunctional enzyme type 2</fullName>
    </submittedName>
</protein>
<gene>
    <name evidence="2" type="primary">101896585</name>
    <name evidence="4 5" type="synonym">LOC101896585</name>
</gene>
<organism evidence="2">
    <name type="scientific">Musca domestica</name>
    <name type="common">House fly</name>
    <dbReference type="NCBI Taxonomy" id="7370"/>
    <lineage>
        <taxon>Eukaryota</taxon>
        <taxon>Metazoa</taxon>
        <taxon>Ecdysozoa</taxon>
        <taxon>Arthropoda</taxon>
        <taxon>Hexapoda</taxon>
        <taxon>Insecta</taxon>
        <taxon>Pterygota</taxon>
        <taxon>Neoptera</taxon>
        <taxon>Endopterygota</taxon>
        <taxon>Diptera</taxon>
        <taxon>Brachycera</taxon>
        <taxon>Muscomorpha</taxon>
        <taxon>Muscoidea</taxon>
        <taxon>Muscidae</taxon>
        <taxon>Musca</taxon>
    </lineage>
</organism>
<dbReference type="RefSeq" id="XP_005185989.1">
    <property type="nucleotide sequence ID" value="XM_005185932.2"/>
</dbReference>
<dbReference type="OrthoDB" id="3592703at2759"/>
<dbReference type="GO" id="GO:0005829">
    <property type="term" value="C:cytosol"/>
    <property type="evidence" value="ECO:0007669"/>
    <property type="project" value="TreeGrafter"/>
</dbReference>
<dbReference type="eggNOG" id="KOG4170">
    <property type="taxonomic scope" value="Eukaryota"/>
</dbReference>
<dbReference type="InterPro" id="IPR036527">
    <property type="entry name" value="SCP2_sterol-bd_dom_sf"/>
</dbReference>
<sequence>MALGSDAIFQQMIDGIKGNEAKAKAVNGVFVYKITKDGKVAKEWTLDLKNAKVYEGPAQGVKVDTTITVADEDMVDIGLGKLNPQAAFMKGKLKIAGNIMLTQKLAPLLQAAKAKL</sequence>
<dbReference type="KEGG" id="mde:101896585"/>
<accession>A0A1I8ML97</accession>
<dbReference type="EnsemblMetazoa" id="MDOA006123-RB">
    <property type="protein sequence ID" value="MDOA006123-PB"/>
    <property type="gene ID" value="MDOA006123"/>
</dbReference>
<dbReference type="Pfam" id="PF02036">
    <property type="entry name" value="SCP2"/>
    <property type="match status" value="1"/>
</dbReference>
<dbReference type="STRING" id="7370.A0A1I8ML97"/>